<protein>
    <submittedName>
        <fullName evidence="8">Alpha-hydroxy-acid oxidizing protein</fullName>
    </submittedName>
</protein>
<comment type="cofactor">
    <cofactor evidence="1">
        <name>FMN</name>
        <dbReference type="ChEBI" id="CHEBI:58210"/>
    </cofactor>
</comment>
<dbReference type="InterPro" id="IPR013785">
    <property type="entry name" value="Aldolase_TIM"/>
</dbReference>
<sequence length="477" mass="50931">MVKRQVPNPRDVFELMQFKRPTWNATDRRLAQALTIADLRAIAKRRTPKAAFDYTEGAAEGELSLARARQAFEDVEFHPSILRSVPVVDTSTTVLDGPSALPFGIAPTGFTRLMQTEGEIAGAGAAGAAGIPFTLSTLGTTSIEDVKAANPTGRNWFQLYVMRRREISYDLVRRAEAAGFDTIFFTVDTPVAGARLRDKRNGFSIPPQLTPATVINAIPRPEWWINFLTTPKLEFASLSSTGGTVGELLDAAMDPTISFDDLDIIRSMWNGKIVVKGVQTVADARALADRGVDGIVLSNHGGRQLDRAPIPFHLLPDVAREVGRDLTVMIDTGIMNGADIVASVALGADFTLIGRAYLYGLMAGGRRGVDRTVEILRGEIERTMKLLEVATLDELGPQHVTQLTRLQPIRREAADAAERAVATPKPRAKRPAGAATAAPKAGAPKATASKAAASKAAGATKPAAAAKPATPRAAKAS</sequence>
<evidence type="ECO:0000313" key="9">
    <source>
        <dbReference type="Proteomes" id="UP000832097"/>
    </source>
</evidence>
<accession>A0ABY4BXK7</accession>
<keyword evidence="9" id="KW-1185">Reference proteome</keyword>
<evidence type="ECO:0000256" key="5">
    <source>
        <dbReference type="ARBA" id="ARBA00024042"/>
    </source>
</evidence>
<evidence type="ECO:0000256" key="6">
    <source>
        <dbReference type="SAM" id="MobiDB-lite"/>
    </source>
</evidence>
<evidence type="ECO:0000256" key="4">
    <source>
        <dbReference type="ARBA" id="ARBA00023002"/>
    </source>
</evidence>
<dbReference type="PROSITE" id="PS00557">
    <property type="entry name" value="FMN_HYDROXY_ACID_DH_1"/>
    <property type="match status" value="1"/>
</dbReference>
<proteinExistence type="inferred from homology"/>
<organism evidence="8 9">
    <name type="scientific">Agromyces larvae</name>
    <dbReference type="NCBI Taxonomy" id="2929802"/>
    <lineage>
        <taxon>Bacteria</taxon>
        <taxon>Bacillati</taxon>
        <taxon>Actinomycetota</taxon>
        <taxon>Actinomycetes</taxon>
        <taxon>Micrococcales</taxon>
        <taxon>Microbacteriaceae</taxon>
        <taxon>Agromyces</taxon>
    </lineage>
</organism>
<gene>
    <name evidence="8" type="ORF">MTO99_15925</name>
</gene>
<dbReference type="SUPFAM" id="SSF51395">
    <property type="entry name" value="FMN-linked oxidoreductases"/>
    <property type="match status" value="1"/>
</dbReference>
<dbReference type="EMBL" id="CP094528">
    <property type="protein sequence ID" value="UOE43644.1"/>
    <property type="molecule type" value="Genomic_DNA"/>
</dbReference>
<evidence type="ECO:0000313" key="8">
    <source>
        <dbReference type="EMBL" id="UOE43644.1"/>
    </source>
</evidence>
<dbReference type="PANTHER" id="PTHR10578:SF107">
    <property type="entry name" value="2-HYDROXYACID OXIDASE 1"/>
    <property type="match status" value="1"/>
</dbReference>
<evidence type="ECO:0000259" key="7">
    <source>
        <dbReference type="PROSITE" id="PS51349"/>
    </source>
</evidence>
<feature type="region of interest" description="Disordered" evidence="6">
    <location>
        <begin position="414"/>
        <end position="477"/>
    </location>
</feature>
<dbReference type="CDD" id="cd02809">
    <property type="entry name" value="alpha_hydroxyacid_oxid_FMN"/>
    <property type="match status" value="1"/>
</dbReference>
<dbReference type="Gene3D" id="3.20.20.70">
    <property type="entry name" value="Aldolase class I"/>
    <property type="match status" value="1"/>
</dbReference>
<evidence type="ECO:0000256" key="1">
    <source>
        <dbReference type="ARBA" id="ARBA00001917"/>
    </source>
</evidence>
<comment type="similarity">
    <text evidence="5">Belongs to the FMN-dependent alpha-hydroxy acid dehydrogenase family.</text>
</comment>
<dbReference type="RefSeq" id="WP_243554797.1">
    <property type="nucleotide sequence ID" value="NZ_CP094528.1"/>
</dbReference>
<dbReference type="PROSITE" id="PS51349">
    <property type="entry name" value="FMN_HYDROXY_ACID_DH_2"/>
    <property type="match status" value="1"/>
</dbReference>
<dbReference type="InterPro" id="IPR037396">
    <property type="entry name" value="FMN_HAD"/>
</dbReference>
<evidence type="ECO:0000256" key="3">
    <source>
        <dbReference type="ARBA" id="ARBA00022643"/>
    </source>
</evidence>
<dbReference type="InterPro" id="IPR000262">
    <property type="entry name" value="FMN-dep_DH"/>
</dbReference>
<dbReference type="InterPro" id="IPR012133">
    <property type="entry name" value="Alpha-hydoxy_acid_DH_FMN"/>
</dbReference>
<keyword evidence="2" id="KW-0285">Flavoprotein</keyword>
<keyword evidence="3" id="KW-0288">FMN</keyword>
<dbReference type="Pfam" id="PF01070">
    <property type="entry name" value="FMN_dh"/>
    <property type="match status" value="1"/>
</dbReference>
<feature type="compositionally biased region" description="Low complexity" evidence="6">
    <location>
        <begin position="419"/>
        <end position="477"/>
    </location>
</feature>
<dbReference type="Proteomes" id="UP000832097">
    <property type="component" value="Chromosome"/>
</dbReference>
<dbReference type="PANTHER" id="PTHR10578">
    <property type="entry name" value="S -2-HYDROXY-ACID OXIDASE-RELATED"/>
    <property type="match status" value="1"/>
</dbReference>
<evidence type="ECO:0000256" key="2">
    <source>
        <dbReference type="ARBA" id="ARBA00022630"/>
    </source>
</evidence>
<keyword evidence="4" id="KW-0560">Oxidoreductase</keyword>
<name>A0ABY4BXK7_9MICO</name>
<dbReference type="InterPro" id="IPR008259">
    <property type="entry name" value="FMN_hydac_DH_AS"/>
</dbReference>
<reference evidence="8 9" key="1">
    <citation type="submission" date="2022-03" db="EMBL/GenBank/DDBJ databases">
        <title>Mucilaginibacter sp. isolated from the gut of Protaetia brevitarsis seulensis larvae.</title>
        <authorList>
            <person name="Won M."/>
            <person name="Kim S.-J."/>
            <person name="Kwon S.-W."/>
        </authorList>
    </citation>
    <scope>NUCLEOTIDE SEQUENCE [LARGE SCALE GENOMIC DNA]</scope>
    <source>
        <strain evidence="8 9">CFWR-12</strain>
    </source>
</reference>
<feature type="domain" description="FMN hydroxy acid dehydrogenase" evidence="7">
    <location>
        <begin position="28"/>
        <end position="405"/>
    </location>
</feature>